<organism evidence="1 2">
    <name type="scientific">Rhypophila decipiens</name>
    <dbReference type="NCBI Taxonomy" id="261697"/>
    <lineage>
        <taxon>Eukaryota</taxon>
        <taxon>Fungi</taxon>
        <taxon>Dikarya</taxon>
        <taxon>Ascomycota</taxon>
        <taxon>Pezizomycotina</taxon>
        <taxon>Sordariomycetes</taxon>
        <taxon>Sordariomycetidae</taxon>
        <taxon>Sordariales</taxon>
        <taxon>Naviculisporaceae</taxon>
        <taxon>Rhypophila</taxon>
    </lineage>
</organism>
<accession>A0AAN6XUT7</accession>
<evidence type="ECO:0000313" key="1">
    <source>
        <dbReference type="EMBL" id="KAK4207026.1"/>
    </source>
</evidence>
<dbReference type="AlphaFoldDB" id="A0AAN6XUT7"/>
<name>A0AAN6XUT7_9PEZI</name>
<reference evidence="1" key="1">
    <citation type="journal article" date="2023" name="Mol. Phylogenet. Evol.">
        <title>Genome-scale phylogeny and comparative genomics of the fungal order Sordariales.</title>
        <authorList>
            <person name="Hensen N."/>
            <person name="Bonometti L."/>
            <person name="Westerberg I."/>
            <person name="Brannstrom I.O."/>
            <person name="Guillou S."/>
            <person name="Cros-Aarteil S."/>
            <person name="Calhoun S."/>
            <person name="Haridas S."/>
            <person name="Kuo A."/>
            <person name="Mondo S."/>
            <person name="Pangilinan J."/>
            <person name="Riley R."/>
            <person name="LaButti K."/>
            <person name="Andreopoulos B."/>
            <person name="Lipzen A."/>
            <person name="Chen C."/>
            <person name="Yan M."/>
            <person name="Daum C."/>
            <person name="Ng V."/>
            <person name="Clum A."/>
            <person name="Steindorff A."/>
            <person name="Ohm R.A."/>
            <person name="Martin F."/>
            <person name="Silar P."/>
            <person name="Natvig D.O."/>
            <person name="Lalanne C."/>
            <person name="Gautier V."/>
            <person name="Ament-Velasquez S.L."/>
            <person name="Kruys A."/>
            <person name="Hutchinson M.I."/>
            <person name="Powell A.J."/>
            <person name="Barry K."/>
            <person name="Miller A.N."/>
            <person name="Grigoriev I.V."/>
            <person name="Debuchy R."/>
            <person name="Gladieux P."/>
            <person name="Hiltunen Thoren M."/>
            <person name="Johannesson H."/>
        </authorList>
    </citation>
    <scope>NUCLEOTIDE SEQUENCE</scope>
    <source>
        <strain evidence="1">PSN293</strain>
    </source>
</reference>
<gene>
    <name evidence="1" type="ORF">QBC37DRAFT_434110</name>
</gene>
<dbReference type="EMBL" id="MU858326">
    <property type="protein sequence ID" value="KAK4207026.1"/>
    <property type="molecule type" value="Genomic_DNA"/>
</dbReference>
<evidence type="ECO:0000313" key="2">
    <source>
        <dbReference type="Proteomes" id="UP001301769"/>
    </source>
</evidence>
<proteinExistence type="predicted"/>
<comment type="caution">
    <text evidence="1">The sequence shown here is derived from an EMBL/GenBank/DDBJ whole genome shotgun (WGS) entry which is preliminary data.</text>
</comment>
<reference evidence="1" key="2">
    <citation type="submission" date="2023-05" db="EMBL/GenBank/DDBJ databases">
        <authorList>
            <consortium name="Lawrence Berkeley National Laboratory"/>
            <person name="Steindorff A."/>
            <person name="Hensen N."/>
            <person name="Bonometti L."/>
            <person name="Westerberg I."/>
            <person name="Brannstrom I.O."/>
            <person name="Guillou S."/>
            <person name="Cros-Aarteil S."/>
            <person name="Calhoun S."/>
            <person name="Haridas S."/>
            <person name="Kuo A."/>
            <person name="Mondo S."/>
            <person name="Pangilinan J."/>
            <person name="Riley R."/>
            <person name="Labutti K."/>
            <person name="Andreopoulos B."/>
            <person name="Lipzen A."/>
            <person name="Chen C."/>
            <person name="Yanf M."/>
            <person name="Daum C."/>
            <person name="Ng V."/>
            <person name="Clum A."/>
            <person name="Ohm R."/>
            <person name="Martin F."/>
            <person name="Silar P."/>
            <person name="Natvig D."/>
            <person name="Lalanne C."/>
            <person name="Gautier V."/>
            <person name="Ament-Velasquez S.L."/>
            <person name="Kruys A."/>
            <person name="Hutchinson M.I."/>
            <person name="Powell A.J."/>
            <person name="Barry K."/>
            <person name="Miller A.N."/>
            <person name="Grigoriev I.V."/>
            <person name="Debuchy R."/>
            <person name="Gladieux P."/>
            <person name="Thoren M.H."/>
            <person name="Johannesson H."/>
        </authorList>
    </citation>
    <scope>NUCLEOTIDE SEQUENCE</scope>
    <source>
        <strain evidence="1">PSN293</strain>
    </source>
</reference>
<dbReference type="Proteomes" id="UP001301769">
    <property type="component" value="Unassembled WGS sequence"/>
</dbReference>
<keyword evidence="2" id="KW-1185">Reference proteome</keyword>
<protein>
    <submittedName>
        <fullName evidence="1">Uncharacterized protein</fullName>
    </submittedName>
</protein>
<sequence>MTAIKRSNSVAVLDTKRNTFRVCDRAVAEKLHSQKVSLPRFKSSVHVYVNVRDQHKEEYLATVHVWRLGLGYNIERILGWSKELWVIMGPEEVA</sequence>